<dbReference type="PANTHER" id="PTHR24567">
    <property type="entry name" value="CRP FAMILY TRANSCRIPTIONAL REGULATORY PROTEIN"/>
    <property type="match status" value="1"/>
</dbReference>
<feature type="non-terminal residue" evidence="3">
    <location>
        <position position="1197"/>
    </location>
</feature>
<proteinExistence type="predicted"/>
<dbReference type="InterPro" id="IPR018490">
    <property type="entry name" value="cNMP-bd_dom_sf"/>
</dbReference>
<dbReference type="GO" id="GO:0003700">
    <property type="term" value="F:DNA-binding transcription factor activity"/>
    <property type="evidence" value="ECO:0007669"/>
    <property type="project" value="TreeGrafter"/>
</dbReference>
<dbReference type="InterPro" id="IPR050397">
    <property type="entry name" value="Env_Response_Regulators"/>
</dbReference>
<protein>
    <recommendedName>
        <fullName evidence="2">Cyclic nucleotide-binding domain-containing protein</fullName>
    </recommendedName>
</protein>
<evidence type="ECO:0000256" key="1">
    <source>
        <dbReference type="SAM" id="MobiDB-lite"/>
    </source>
</evidence>
<dbReference type="Pfam" id="PF00027">
    <property type="entry name" value="cNMP_binding"/>
    <property type="match status" value="1"/>
</dbReference>
<dbReference type="EMBL" id="LGRX02018105">
    <property type="protein sequence ID" value="KAK3260154.1"/>
    <property type="molecule type" value="Genomic_DNA"/>
</dbReference>
<feature type="domain" description="Cyclic nucleotide-binding" evidence="2">
    <location>
        <begin position="330"/>
        <end position="412"/>
    </location>
</feature>
<dbReference type="GO" id="GO:0005829">
    <property type="term" value="C:cytosol"/>
    <property type="evidence" value="ECO:0007669"/>
    <property type="project" value="TreeGrafter"/>
</dbReference>
<feature type="region of interest" description="Disordered" evidence="1">
    <location>
        <begin position="1028"/>
        <end position="1049"/>
    </location>
</feature>
<name>A0AAE0FI26_9CHLO</name>
<dbReference type="CDD" id="cd00038">
    <property type="entry name" value="CAP_ED"/>
    <property type="match status" value="3"/>
</dbReference>
<dbReference type="AlphaFoldDB" id="A0AAE0FI26"/>
<dbReference type="InterPro" id="IPR000595">
    <property type="entry name" value="cNMP-bd_dom"/>
</dbReference>
<dbReference type="SUPFAM" id="SSF51206">
    <property type="entry name" value="cAMP-binding domain-like"/>
    <property type="match status" value="3"/>
</dbReference>
<feature type="region of interest" description="Disordered" evidence="1">
    <location>
        <begin position="233"/>
        <end position="260"/>
    </location>
</feature>
<accession>A0AAE0FI26</accession>
<feature type="domain" description="Cyclic nucleotide-binding" evidence="2">
    <location>
        <begin position="7"/>
        <end position="128"/>
    </location>
</feature>
<evidence type="ECO:0000259" key="2">
    <source>
        <dbReference type="PROSITE" id="PS50042"/>
    </source>
</evidence>
<dbReference type="Gene3D" id="2.60.120.10">
    <property type="entry name" value="Jelly Rolls"/>
    <property type="match status" value="3"/>
</dbReference>
<dbReference type="InterPro" id="IPR014710">
    <property type="entry name" value="RmlC-like_jellyroll"/>
</dbReference>
<dbReference type="PROSITE" id="PS50042">
    <property type="entry name" value="CNMP_BINDING_3"/>
    <property type="match status" value="3"/>
</dbReference>
<keyword evidence="4" id="KW-1185">Reference proteome</keyword>
<comment type="caution">
    <text evidence="3">The sequence shown here is derived from an EMBL/GenBank/DDBJ whole genome shotgun (WGS) entry which is preliminary data.</text>
</comment>
<evidence type="ECO:0000313" key="3">
    <source>
        <dbReference type="EMBL" id="KAK3260154.1"/>
    </source>
</evidence>
<gene>
    <name evidence="3" type="ORF">CYMTET_30874</name>
</gene>
<evidence type="ECO:0000313" key="4">
    <source>
        <dbReference type="Proteomes" id="UP001190700"/>
    </source>
</evidence>
<organism evidence="3 4">
    <name type="scientific">Cymbomonas tetramitiformis</name>
    <dbReference type="NCBI Taxonomy" id="36881"/>
    <lineage>
        <taxon>Eukaryota</taxon>
        <taxon>Viridiplantae</taxon>
        <taxon>Chlorophyta</taxon>
        <taxon>Pyramimonadophyceae</taxon>
        <taxon>Pyramimonadales</taxon>
        <taxon>Pyramimonadaceae</taxon>
        <taxon>Cymbomonas</taxon>
    </lineage>
</organism>
<dbReference type="SMART" id="SM00100">
    <property type="entry name" value="cNMP"/>
    <property type="match status" value="2"/>
</dbReference>
<dbReference type="PANTHER" id="PTHR24567:SF26">
    <property type="entry name" value="REGULATORY PROTEIN YEIL"/>
    <property type="match status" value="1"/>
</dbReference>
<sequence length="1197" mass="137718">MGVWLFAHPKMDASHLNTMSDLFVTRTCSANEVLFSQGTPSDTMYIMARGEGLEEVKMKDGKKVLIRKWHPGTTCGEAAIIDGQAYWKSTVTCPSPSIILMLQRKFFAKAVQQDRELREMVDENITQYNDLAKAPRLALIWPFASLTVRQLEEVVQVMTVEVHYPQSVLFADPGEPCNAFFSVISGEADVTLKDFRNTEASHQTFSQGMHFGHESLCPKAAERGSMRANNLNSEGKKALKLQPPSPGIEDPSDPPETDKANLSVEGVSTCEQRTRLISAFTEDRTVLLVLRPEHLTRLRDLDPQVVAGIEEQISLRHYLTEPETLRRSWVFAPLPVEFLRELNPYFEVSVKPEGEKIIDTDGTNLNTAYIILSGEVAVGYRAQDGSEPMMRYREGDIINQGILALNSGEHPKNVPFMRYIRWAEVVSTKGAVLVHINNEMLDACMAQYRDGAMTQTFRTLMRDFASCASRLGSSQQCRRLFSKPLSGQQHGTLPCLDGSTLNSCQRAFSFLRCPICPWLACFNGLEYESMMLWSPTLSFEDVRDLALLSKDELLFTNTQVITEDSKKLVVLILTGRLNVQRQNGQVELAGPGTVLFSMKFHSERGVMRAEVLSPEALLTMVRLEDISPESRKARLMEDEVVLAEMGKRTHFLTTCSQLRKAIKDLEMHMALRPPFEARKAWKKINMRIKIYRTLNLLDAFLDQGSAAMTASLKEEAKLLEEKRASLQKLWKERLDRLQEIETLWLDLGARVPPDSLWGLPNEEHNLSLERIDYFEEWLEEVGEEVAKQQYEKRRTMETLWQRLEVSGTIKDTILAEIGNGKATVASMKLIDAELARMRQMFVGELEETRKQIAVLWRSLLVPEEDREPFRQRDDELVTEDLLDSHIAELERLRFTSRMVSDALSRIQIERQKALKQESEGLTLEMCITNDKLRAFMMQREDLIARCTVCWDADATPDYERKELLDQFPMTRPDMTPEFAKVTQRLEELTNEKYRQKRHSEEVVQKKLKEKQELQLKLMEKKEQQAEAERVASALKQKANEERSLRREKEEAAWQSKERLEYERLQQRLRGIKQEEEDRKRQKAAERKEQATRVKELGVRKAELKLECQGYLDQIGPIDQDISHALTVGFNLKPEETSESVMKWLTREVKKFKGKMETQKTKLFRFKQIMFDLWAELGTPEVRRNEAIEHIAQMPLFQ</sequence>
<dbReference type="Proteomes" id="UP001190700">
    <property type="component" value="Unassembled WGS sequence"/>
</dbReference>
<feature type="domain" description="Cyclic nucleotide-binding" evidence="2">
    <location>
        <begin position="142"/>
        <end position="233"/>
    </location>
</feature>
<reference evidence="3 4" key="1">
    <citation type="journal article" date="2015" name="Genome Biol. Evol.">
        <title>Comparative Genomics of a Bacterivorous Green Alga Reveals Evolutionary Causalities and Consequences of Phago-Mixotrophic Mode of Nutrition.</title>
        <authorList>
            <person name="Burns J.A."/>
            <person name="Paasch A."/>
            <person name="Narechania A."/>
            <person name="Kim E."/>
        </authorList>
    </citation>
    <scope>NUCLEOTIDE SEQUENCE [LARGE SCALE GENOMIC DNA]</scope>
    <source>
        <strain evidence="3 4">PLY_AMNH</strain>
    </source>
</reference>
<feature type="compositionally biased region" description="Basic and acidic residues" evidence="1">
    <location>
        <begin position="1037"/>
        <end position="1049"/>
    </location>
</feature>
<dbReference type="Pfam" id="PF03999">
    <property type="entry name" value="MAP65_ASE1"/>
    <property type="match status" value="1"/>
</dbReference>